<dbReference type="InterPro" id="IPR036390">
    <property type="entry name" value="WH_DNA-bd_sf"/>
</dbReference>
<dbReference type="SUPFAM" id="SSF53850">
    <property type="entry name" value="Periplasmic binding protein-like II"/>
    <property type="match status" value="1"/>
</dbReference>
<proteinExistence type="inferred from homology"/>
<dbReference type="KEGG" id="esg:EsVE80_14450"/>
<protein>
    <submittedName>
        <fullName evidence="6">LysR family transcriptional regulator</fullName>
    </submittedName>
</protein>
<dbReference type="Proteomes" id="UP000502998">
    <property type="component" value="Chromosome"/>
</dbReference>
<dbReference type="InterPro" id="IPR005119">
    <property type="entry name" value="LysR_subst-bd"/>
</dbReference>
<reference evidence="6 7" key="1">
    <citation type="submission" date="2020-02" db="EMBL/GenBank/DDBJ databases">
        <title>Characterization of vanA genotype vancomycin-resistant Enterococcus saigonensis VE80.</title>
        <authorList>
            <person name="Harada T."/>
            <person name="Motooka D."/>
            <person name="Nakamura S."/>
            <person name="Yamamoto Y."/>
            <person name="Kawahara R."/>
            <person name="Kawatsu K."/>
        </authorList>
    </citation>
    <scope>NUCLEOTIDE SEQUENCE [LARGE SCALE GENOMIC DNA]</scope>
    <source>
        <strain evidence="6 7">VE80</strain>
    </source>
</reference>
<dbReference type="SUPFAM" id="SSF46785">
    <property type="entry name" value="Winged helix' DNA-binding domain"/>
    <property type="match status" value="1"/>
</dbReference>
<evidence type="ECO:0000256" key="4">
    <source>
        <dbReference type="ARBA" id="ARBA00023163"/>
    </source>
</evidence>
<sequence>MELRVLNYFLAVVNEESISKAAKSLNLTQPTLSRQLKDLEDELGVTLFHRGKSKISLTDAGVRLKARAEEIITIADNTKKEFETEAGLFGGLLPFGSVESATSKELTDLIFEFHKKYPNVEYYIYSGIVDEIKEKIDRGIIEFGLLLEPVNVENYNFIRLPQKERWGVVTRTDSELAKKEFITPEDLSTLPLMQSNRTVLQNEINRWLSLKDGETTNTIATFNLMFNVMNLVEKELGYLLCLEGVFESKKTEALCFRPLAPELTTGYVIAWKRNRMLSAVAEKFIELARDAFEA</sequence>
<accession>A0A679IIP9</accession>
<dbReference type="FunFam" id="1.10.10.10:FF:000001">
    <property type="entry name" value="LysR family transcriptional regulator"/>
    <property type="match status" value="1"/>
</dbReference>
<keyword evidence="4" id="KW-0804">Transcription</keyword>
<evidence type="ECO:0000259" key="5">
    <source>
        <dbReference type="PROSITE" id="PS50931"/>
    </source>
</evidence>
<feature type="domain" description="HTH lysR-type" evidence="5">
    <location>
        <begin position="1"/>
        <end position="58"/>
    </location>
</feature>
<dbReference type="PROSITE" id="PS50931">
    <property type="entry name" value="HTH_LYSR"/>
    <property type="match status" value="1"/>
</dbReference>
<dbReference type="InterPro" id="IPR000847">
    <property type="entry name" value="LysR_HTH_N"/>
</dbReference>
<evidence type="ECO:0000256" key="1">
    <source>
        <dbReference type="ARBA" id="ARBA00009437"/>
    </source>
</evidence>
<dbReference type="GO" id="GO:0003677">
    <property type="term" value="F:DNA binding"/>
    <property type="evidence" value="ECO:0007669"/>
    <property type="project" value="UniProtKB-KW"/>
</dbReference>
<dbReference type="CDD" id="cd05466">
    <property type="entry name" value="PBP2_LTTR_substrate"/>
    <property type="match status" value="1"/>
</dbReference>
<dbReference type="Pfam" id="PF03466">
    <property type="entry name" value="LysR_substrate"/>
    <property type="match status" value="1"/>
</dbReference>
<keyword evidence="2" id="KW-0805">Transcription regulation</keyword>
<evidence type="ECO:0000313" key="6">
    <source>
        <dbReference type="EMBL" id="BCA85922.1"/>
    </source>
</evidence>
<evidence type="ECO:0000256" key="2">
    <source>
        <dbReference type="ARBA" id="ARBA00023015"/>
    </source>
</evidence>
<dbReference type="RefSeq" id="WP_173103138.1">
    <property type="nucleotide sequence ID" value="NZ_AP022822.1"/>
</dbReference>
<organism evidence="6 7">
    <name type="scientific">Enterococcus saigonensis</name>
    <dbReference type="NCBI Taxonomy" id="1805431"/>
    <lineage>
        <taxon>Bacteria</taxon>
        <taxon>Bacillati</taxon>
        <taxon>Bacillota</taxon>
        <taxon>Bacilli</taxon>
        <taxon>Lactobacillales</taxon>
        <taxon>Enterococcaceae</taxon>
        <taxon>Enterococcus</taxon>
    </lineage>
</organism>
<dbReference type="AlphaFoldDB" id="A0A679IIP9"/>
<keyword evidence="3" id="KW-0238">DNA-binding</keyword>
<dbReference type="EMBL" id="AP022822">
    <property type="protein sequence ID" value="BCA85922.1"/>
    <property type="molecule type" value="Genomic_DNA"/>
</dbReference>
<dbReference type="GO" id="GO:0005829">
    <property type="term" value="C:cytosol"/>
    <property type="evidence" value="ECO:0007669"/>
    <property type="project" value="TreeGrafter"/>
</dbReference>
<dbReference type="InterPro" id="IPR036388">
    <property type="entry name" value="WH-like_DNA-bd_sf"/>
</dbReference>
<dbReference type="Gene3D" id="3.40.190.290">
    <property type="match status" value="1"/>
</dbReference>
<dbReference type="PANTHER" id="PTHR30419:SF8">
    <property type="entry name" value="NITROGEN ASSIMILATION TRANSCRIPTIONAL ACTIVATOR-RELATED"/>
    <property type="match status" value="1"/>
</dbReference>
<comment type="similarity">
    <text evidence="1">Belongs to the LysR transcriptional regulatory family.</text>
</comment>
<name>A0A679IIP9_9ENTE</name>
<gene>
    <name evidence="6" type="ORF">EsVE80_14450</name>
</gene>
<dbReference type="PANTHER" id="PTHR30419">
    <property type="entry name" value="HTH-TYPE TRANSCRIPTIONAL REGULATOR YBHD"/>
    <property type="match status" value="1"/>
</dbReference>
<evidence type="ECO:0000256" key="3">
    <source>
        <dbReference type="ARBA" id="ARBA00023125"/>
    </source>
</evidence>
<dbReference type="PRINTS" id="PR00039">
    <property type="entry name" value="HTHLYSR"/>
</dbReference>
<dbReference type="InterPro" id="IPR050950">
    <property type="entry name" value="HTH-type_LysR_regulators"/>
</dbReference>
<evidence type="ECO:0000313" key="7">
    <source>
        <dbReference type="Proteomes" id="UP000502998"/>
    </source>
</evidence>
<dbReference type="Pfam" id="PF00126">
    <property type="entry name" value="HTH_1"/>
    <property type="match status" value="1"/>
</dbReference>
<dbReference type="GO" id="GO:0003700">
    <property type="term" value="F:DNA-binding transcription factor activity"/>
    <property type="evidence" value="ECO:0007669"/>
    <property type="project" value="InterPro"/>
</dbReference>
<dbReference type="Gene3D" id="1.10.10.10">
    <property type="entry name" value="Winged helix-like DNA-binding domain superfamily/Winged helix DNA-binding domain"/>
    <property type="match status" value="1"/>
</dbReference>
<keyword evidence="7" id="KW-1185">Reference proteome</keyword>